<protein>
    <submittedName>
        <fullName evidence="1">Uncharacterized protein</fullName>
    </submittedName>
</protein>
<sequence length="33" mass="3618">MTLIWMTAIALIPAGMVSLRLLAPQPVAVRARR</sequence>
<dbReference type="Proteomes" id="UP000256941">
    <property type="component" value="Unassembled WGS sequence"/>
</dbReference>
<accession>A0A3D9XTK3</accession>
<reference evidence="1 2" key="1">
    <citation type="submission" date="2018-08" db="EMBL/GenBank/DDBJ databases">
        <title>Genomic Encyclopedia of Archaeal and Bacterial Type Strains, Phase II (KMG-II): from individual species to whole genera.</title>
        <authorList>
            <person name="Goeker M."/>
        </authorList>
    </citation>
    <scope>NUCLEOTIDE SEQUENCE [LARGE SCALE GENOMIC DNA]</scope>
    <source>
        <strain evidence="1 2">DSM 17099</strain>
    </source>
</reference>
<evidence type="ECO:0000313" key="1">
    <source>
        <dbReference type="EMBL" id="REF72453.1"/>
    </source>
</evidence>
<name>A0A3D9XTK3_PARVE</name>
<evidence type="ECO:0000313" key="2">
    <source>
        <dbReference type="Proteomes" id="UP000256941"/>
    </source>
</evidence>
<dbReference type="EMBL" id="QTUJ01000001">
    <property type="protein sequence ID" value="REF72453.1"/>
    <property type="molecule type" value="Genomic_DNA"/>
</dbReference>
<proteinExistence type="predicted"/>
<organism evidence="1 2">
    <name type="scientific">Paracoccus versutus</name>
    <name type="common">Thiobacillus versutus</name>
    <dbReference type="NCBI Taxonomy" id="34007"/>
    <lineage>
        <taxon>Bacteria</taxon>
        <taxon>Pseudomonadati</taxon>
        <taxon>Pseudomonadota</taxon>
        <taxon>Alphaproteobacteria</taxon>
        <taxon>Rhodobacterales</taxon>
        <taxon>Paracoccaceae</taxon>
        <taxon>Paracoccus</taxon>
    </lineage>
</organism>
<gene>
    <name evidence="1" type="ORF">BDD41_0924</name>
</gene>
<comment type="caution">
    <text evidence="1">The sequence shown here is derived from an EMBL/GenBank/DDBJ whole genome shotgun (WGS) entry which is preliminary data.</text>
</comment>
<dbReference type="AlphaFoldDB" id="A0A3D9XTK3"/>